<dbReference type="EMBL" id="LBQH01000018">
    <property type="protein sequence ID" value="KKP77549.1"/>
    <property type="molecule type" value="Genomic_DNA"/>
</dbReference>
<organism evidence="2 3">
    <name type="scientific">candidate division WS6 bacterium GW2011_GWF1_35_23</name>
    <dbReference type="NCBI Taxonomy" id="1619097"/>
    <lineage>
        <taxon>Bacteria</taxon>
        <taxon>Candidatus Dojkabacteria</taxon>
    </lineage>
</organism>
<dbReference type="PROSITE" id="PS50164">
    <property type="entry name" value="GIY_YIG"/>
    <property type="match status" value="1"/>
</dbReference>
<protein>
    <recommendedName>
        <fullName evidence="1">GIY-YIG domain-containing protein</fullName>
    </recommendedName>
</protein>
<name>A0A0G0C763_9BACT</name>
<evidence type="ECO:0000313" key="3">
    <source>
        <dbReference type="Proteomes" id="UP000034816"/>
    </source>
</evidence>
<dbReference type="InterPro" id="IPR014001">
    <property type="entry name" value="Helicase_ATP-bd"/>
</dbReference>
<reference evidence="2 3" key="1">
    <citation type="journal article" date="2015" name="Nature">
        <title>rRNA introns, odd ribosomes, and small enigmatic genomes across a large radiation of phyla.</title>
        <authorList>
            <person name="Brown C.T."/>
            <person name="Hug L.A."/>
            <person name="Thomas B.C."/>
            <person name="Sharon I."/>
            <person name="Castelle C.J."/>
            <person name="Singh A."/>
            <person name="Wilkins M.J."/>
            <person name="Williams K.H."/>
            <person name="Banfield J.F."/>
        </authorList>
    </citation>
    <scope>NUCLEOTIDE SEQUENCE [LARGE SCALE GENOMIC DNA]</scope>
</reference>
<dbReference type="Proteomes" id="UP000034816">
    <property type="component" value="Unassembled WGS sequence"/>
</dbReference>
<dbReference type="InterPro" id="IPR018647">
    <property type="entry name" value="SLFN_3-like_DNA/RNA_helicase"/>
</dbReference>
<dbReference type="InterPro" id="IPR027417">
    <property type="entry name" value="P-loop_NTPase"/>
</dbReference>
<dbReference type="Pfam" id="PF09848">
    <property type="entry name" value="SLFN-g3_helicase"/>
    <property type="match status" value="1"/>
</dbReference>
<dbReference type="SMART" id="SM00487">
    <property type="entry name" value="DEXDc"/>
    <property type="match status" value="1"/>
</dbReference>
<gene>
    <name evidence="2" type="ORF">UR73_C0018G0002</name>
</gene>
<accession>A0A0G0C763</accession>
<dbReference type="AlphaFoldDB" id="A0A0G0C763"/>
<sequence>MYEIKKFAYKKENFGKLKEYRFGANWPIVYILEDGREAYIGESVSAYKRANQHFEKEERSKLNNMYVIADEEYNKSATLDIEASLIKYMSGDGKYLLQNANFGIQESDYYDRERYRAKFETIWKELQKLNIVEKDLVQVENSDLFKYSPYKALSEDQLEVVKNILELIKNGIQRPNLVTGEPGTGKTIVATYLVKLLKSKNWSKDLKVGLVIPMTSLRSTLKRVFRSVKGLSSNMVIGPNDVVKDEYDILIVDEAHRLQRRINLPNYSEFDRINANLGLDRNKGTQLDWIMRSSKYQIFFYDQNQSIKPADIQHGEFDQYNAIPHTLTSQMRVKGGDDYIKYIRDILNVTPTHPNKFYLYEFKLFDKVADLVSAIREKDQTIGLSRLLAGYAWKWETNGNNEIDYDIEIEGVKLRWNSVTKDWVNSPNAVNEVGCIHTIQGYDLNYAGVIIGPEISYDESTKSIVIDKSKYLDFNGKRAISDPKELESYIKNIYKTLLTRGILGTYVYIVDEKLRNYMREFFYN</sequence>
<dbReference type="Gene3D" id="3.40.50.300">
    <property type="entry name" value="P-loop containing nucleotide triphosphate hydrolases"/>
    <property type="match status" value="1"/>
</dbReference>
<dbReference type="PATRIC" id="fig|1619097.3.peg.205"/>
<comment type="caution">
    <text evidence="2">The sequence shown here is derived from an EMBL/GenBank/DDBJ whole genome shotgun (WGS) entry which is preliminary data.</text>
</comment>
<dbReference type="SUPFAM" id="SSF52540">
    <property type="entry name" value="P-loop containing nucleoside triphosphate hydrolases"/>
    <property type="match status" value="1"/>
</dbReference>
<dbReference type="InterPro" id="IPR000305">
    <property type="entry name" value="GIY-YIG_endonuc"/>
</dbReference>
<proteinExistence type="predicted"/>
<feature type="domain" description="GIY-YIG" evidence="1">
    <location>
        <begin position="25"/>
        <end position="97"/>
    </location>
</feature>
<dbReference type="CDD" id="cd10439">
    <property type="entry name" value="GIY-YIG_COG3410"/>
    <property type="match status" value="1"/>
</dbReference>
<evidence type="ECO:0000259" key="1">
    <source>
        <dbReference type="PROSITE" id="PS50164"/>
    </source>
</evidence>
<evidence type="ECO:0000313" key="2">
    <source>
        <dbReference type="EMBL" id="KKP77549.1"/>
    </source>
</evidence>